<sequence length="54" mass="5993">MHVFSVTSGVIVPTKKPQKECSDKKPRKECSDKNKKQGPNARSKKKPEQANVLG</sequence>
<evidence type="ECO:0000313" key="2">
    <source>
        <dbReference type="EMBL" id="THG93728.1"/>
    </source>
</evidence>
<accession>A0A4S4K7C2</accession>
<name>A0A4S4K7C2_9APHY</name>
<proteinExistence type="predicted"/>
<evidence type="ECO:0000256" key="1">
    <source>
        <dbReference type="SAM" id="MobiDB-lite"/>
    </source>
</evidence>
<organism evidence="2 3">
    <name type="scientific">Hermanssonia centrifuga</name>
    <dbReference type="NCBI Taxonomy" id="98765"/>
    <lineage>
        <taxon>Eukaryota</taxon>
        <taxon>Fungi</taxon>
        <taxon>Dikarya</taxon>
        <taxon>Basidiomycota</taxon>
        <taxon>Agaricomycotina</taxon>
        <taxon>Agaricomycetes</taxon>
        <taxon>Polyporales</taxon>
        <taxon>Meruliaceae</taxon>
        <taxon>Hermanssonia</taxon>
    </lineage>
</organism>
<dbReference type="Proteomes" id="UP000309038">
    <property type="component" value="Unassembled WGS sequence"/>
</dbReference>
<comment type="caution">
    <text evidence="2">The sequence shown here is derived from an EMBL/GenBank/DDBJ whole genome shotgun (WGS) entry which is preliminary data.</text>
</comment>
<gene>
    <name evidence="2" type="ORF">EW026_g7587</name>
</gene>
<feature type="compositionally biased region" description="Basic and acidic residues" evidence="1">
    <location>
        <begin position="17"/>
        <end position="35"/>
    </location>
</feature>
<protein>
    <submittedName>
        <fullName evidence="2">Uncharacterized protein</fullName>
    </submittedName>
</protein>
<evidence type="ECO:0000313" key="3">
    <source>
        <dbReference type="Proteomes" id="UP000309038"/>
    </source>
</evidence>
<keyword evidence="3" id="KW-1185">Reference proteome</keyword>
<reference evidence="2 3" key="1">
    <citation type="submission" date="2019-02" db="EMBL/GenBank/DDBJ databases">
        <title>Genome sequencing of the rare red list fungi Phlebia centrifuga.</title>
        <authorList>
            <person name="Buettner E."/>
            <person name="Kellner H."/>
        </authorList>
    </citation>
    <scope>NUCLEOTIDE SEQUENCE [LARGE SCALE GENOMIC DNA]</scope>
    <source>
        <strain evidence="2 3">DSM 108282</strain>
    </source>
</reference>
<dbReference type="AlphaFoldDB" id="A0A4S4K7C2"/>
<feature type="region of interest" description="Disordered" evidence="1">
    <location>
        <begin position="1"/>
        <end position="54"/>
    </location>
</feature>
<dbReference type="EMBL" id="SGPJ01000584">
    <property type="protein sequence ID" value="THG93728.1"/>
    <property type="molecule type" value="Genomic_DNA"/>
</dbReference>